<dbReference type="KEGG" id="pory:EJA05_24955"/>
<reference evidence="1 2" key="1">
    <citation type="submission" date="2018-12" db="EMBL/GenBank/DDBJ databases">
        <authorList>
            <person name="Li S."/>
            <person name="Yang R."/>
            <person name="Chen G."/>
            <person name="Zou L."/>
            <person name="Zhang C."/>
            <person name="Chen Y."/>
            <person name="Liu Z."/>
            <person name="Li Y."/>
            <person name="Yan Y."/>
            <person name="Huang M."/>
            <person name="Chen T."/>
        </authorList>
    </citation>
    <scope>NUCLEOTIDE SEQUENCE [LARGE SCALE GENOMIC DNA]</scope>
    <source>
        <strain evidence="1 2">1257</strain>
    </source>
</reference>
<dbReference type="EMBL" id="CP034338">
    <property type="protein sequence ID" value="AZL70781.1"/>
    <property type="molecule type" value="Genomic_DNA"/>
</dbReference>
<protein>
    <recommendedName>
        <fullName evidence="3">DNA-binding protein</fullName>
    </recommendedName>
</protein>
<sequence length="212" mass="23258">MKVAEPTAARISQAASEATKTALLEGFEHFLAQLSQPQLAALAERDVEHDYFKALQAILPRPEQQPRSPKVRNQIAYAKGKALAFEQISKGYELLDSKTVCAILGITRQALNKRVLQGQVLAYSEGARKHYPAFQFVNNAACPQVAELVKAVAVQPRDTAQVNLLLGFLLGSMDYSNPGQAPNELPRYHLLDEPGAFAVIVRDFGNRLSMGK</sequence>
<evidence type="ECO:0008006" key="3">
    <source>
        <dbReference type="Google" id="ProtNLM"/>
    </source>
</evidence>
<proteinExistence type="predicted"/>
<gene>
    <name evidence="1" type="ORF">EJA05_24955</name>
</gene>
<dbReference type="Proteomes" id="UP000268230">
    <property type="component" value="Chromosome"/>
</dbReference>
<dbReference type="AlphaFoldDB" id="A0A3Q8U403"/>
<organism evidence="1 2">
    <name type="scientific">Pseudomonas entomophila</name>
    <dbReference type="NCBI Taxonomy" id="312306"/>
    <lineage>
        <taxon>Bacteria</taxon>
        <taxon>Pseudomonadati</taxon>
        <taxon>Pseudomonadota</taxon>
        <taxon>Gammaproteobacteria</taxon>
        <taxon>Pseudomonadales</taxon>
        <taxon>Pseudomonadaceae</taxon>
        <taxon>Pseudomonas</taxon>
    </lineage>
</organism>
<evidence type="ECO:0000313" key="2">
    <source>
        <dbReference type="Proteomes" id="UP000268230"/>
    </source>
</evidence>
<evidence type="ECO:0000313" key="1">
    <source>
        <dbReference type="EMBL" id="AZL70781.1"/>
    </source>
</evidence>
<accession>A0A3Q8U403</accession>
<name>A0A3Q8U403_9PSED</name>
<dbReference type="OrthoDB" id="6868028at2"/>